<dbReference type="InterPro" id="IPR014748">
    <property type="entry name" value="Enoyl-CoA_hydra_C"/>
</dbReference>
<dbReference type="Gene3D" id="1.10.12.10">
    <property type="entry name" value="Lyase 2-enoyl-coa Hydratase, Chain A, domain 2"/>
    <property type="match status" value="1"/>
</dbReference>
<reference evidence="3" key="2">
    <citation type="submission" date="2020-09" db="EMBL/GenBank/DDBJ databases">
        <authorList>
            <person name="Sun Q."/>
            <person name="Zhou Y."/>
        </authorList>
    </citation>
    <scope>NUCLEOTIDE SEQUENCE</scope>
    <source>
        <strain evidence="3">CGMCC 1.6293</strain>
    </source>
</reference>
<comment type="caution">
    <text evidence="3">The sequence shown here is derived from an EMBL/GenBank/DDBJ whole genome shotgun (WGS) entry which is preliminary data.</text>
</comment>
<sequence length="246" mass="26234">MTRPEAKNALNSEMTQGLADIMAEYRQDPEVRCVILTGAEGYFCVGGDVKGMAAGGEKRTVEQKAADLRRRMEAVRNLHEMEKPTIAAVEGAAAGAGLGLALACDFRICSDSAKITSAFAKVGLSGDYGGSFLASQILGVAKAREFWMLSPVISGKEAERMGLMTRAVDPGTALEEAIQLGEQLAEGPTLTYGRMKRNFRLIERGATMGELLDSEALNHALSTETADHKEAAQAFVEKRAPAFTGS</sequence>
<dbReference type="Gene3D" id="3.90.226.10">
    <property type="entry name" value="2-enoyl-CoA Hydratase, Chain A, domain 1"/>
    <property type="match status" value="1"/>
</dbReference>
<accession>A0A917WEQ3</accession>
<evidence type="ECO:0000313" key="4">
    <source>
        <dbReference type="Proteomes" id="UP000649829"/>
    </source>
</evidence>
<dbReference type="AlphaFoldDB" id="A0A917WEQ3"/>
<keyword evidence="4" id="KW-1185">Reference proteome</keyword>
<dbReference type="Pfam" id="PF00378">
    <property type="entry name" value="ECH_1"/>
    <property type="match status" value="1"/>
</dbReference>
<proteinExistence type="inferred from homology"/>
<dbReference type="GO" id="GO:0003824">
    <property type="term" value="F:catalytic activity"/>
    <property type="evidence" value="ECO:0007669"/>
    <property type="project" value="InterPro"/>
</dbReference>
<dbReference type="PANTHER" id="PTHR43459">
    <property type="entry name" value="ENOYL-COA HYDRATASE"/>
    <property type="match status" value="1"/>
</dbReference>
<name>A0A917WEQ3_9RHOB</name>
<dbReference type="EMBL" id="BMLF01000001">
    <property type="protein sequence ID" value="GGL96149.1"/>
    <property type="molecule type" value="Genomic_DNA"/>
</dbReference>
<dbReference type="InterPro" id="IPR001753">
    <property type="entry name" value="Enoyl-CoA_hydra/iso"/>
</dbReference>
<dbReference type="InterPro" id="IPR029045">
    <property type="entry name" value="ClpP/crotonase-like_dom_sf"/>
</dbReference>
<evidence type="ECO:0000256" key="2">
    <source>
        <dbReference type="RuleBase" id="RU003707"/>
    </source>
</evidence>
<dbReference type="PROSITE" id="PS00166">
    <property type="entry name" value="ENOYL_COA_HYDRATASE"/>
    <property type="match status" value="1"/>
</dbReference>
<dbReference type="CDD" id="cd06558">
    <property type="entry name" value="crotonase-like"/>
    <property type="match status" value="1"/>
</dbReference>
<gene>
    <name evidence="3" type="ORF">GCM10011534_17680</name>
</gene>
<comment type="similarity">
    <text evidence="1 2">Belongs to the enoyl-CoA hydratase/isomerase family.</text>
</comment>
<dbReference type="SUPFAM" id="SSF52096">
    <property type="entry name" value="ClpP/crotonase"/>
    <property type="match status" value="1"/>
</dbReference>
<organism evidence="3 4">
    <name type="scientific">Pseudooceanicola nanhaiensis</name>
    <dbReference type="NCBI Taxonomy" id="375761"/>
    <lineage>
        <taxon>Bacteria</taxon>
        <taxon>Pseudomonadati</taxon>
        <taxon>Pseudomonadota</taxon>
        <taxon>Alphaproteobacteria</taxon>
        <taxon>Rhodobacterales</taxon>
        <taxon>Paracoccaceae</taxon>
        <taxon>Pseudooceanicola</taxon>
    </lineage>
</organism>
<protein>
    <submittedName>
        <fullName evidence="3">Enoyl-CoA hydratase</fullName>
    </submittedName>
</protein>
<dbReference type="InterPro" id="IPR018376">
    <property type="entry name" value="Enoyl-CoA_hyd/isom_CS"/>
</dbReference>
<dbReference type="Proteomes" id="UP000649829">
    <property type="component" value="Unassembled WGS sequence"/>
</dbReference>
<evidence type="ECO:0000256" key="1">
    <source>
        <dbReference type="ARBA" id="ARBA00005254"/>
    </source>
</evidence>
<reference evidence="3" key="1">
    <citation type="journal article" date="2014" name="Int. J. Syst. Evol. Microbiol.">
        <title>Complete genome sequence of Corynebacterium casei LMG S-19264T (=DSM 44701T), isolated from a smear-ripened cheese.</title>
        <authorList>
            <consortium name="US DOE Joint Genome Institute (JGI-PGF)"/>
            <person name="Walter F."/>
            <person name="Albersmeier A."/>
            <person name="Kalinowski J."/>
            <person name="Ruckert C."/>
        </authorList>
    </citation>
    <scope>NUCLEOTIDE SEQUENCE</scope>
    <source>
        <strain evidence="3">CGMCC 1.6293</strain>
    </source>
</reference>
<evidence type="ECO:0000313" key="3">
    <source>
        <dbReference type="EMBL" id="GGL96149.1"/>
    </source>
</evidence>
<dbReference type="PANTHER" id="PTHR43459:SF1">
    <property type="entry name" value="EG:BACN32G11.4 PROTEIN"/>
    <property type="match status" value="1"/>
</dbReference>